<comment type="caution">
    <text evidence="1">The sequence shown here is derived from an EMBL/GenBank/DDBJ whole genome shotgun (WGS) entry which is preliminary data.</text>
</comment>
<proteinExistence type="predicted"/>
<reference evidence="1 2" key="1">
    <citation type="submission" date="2016-11" db="EMBL/GenBank/DDBJ databases">
        <title>Draft Genome Sequences of Nine Cyanobacterial Strains from Diverse Habitats.</title>
        <authorList>
            <person name="Zhu T."/>
            <person name="Hou S."/>
            <person name="Lu X."/>
            <person name="Hess W.R."/>
        </authorList>
    </citation>
    <scope>NUCLEOTIDE SEQUENCE [LARGE SCALE GENOMIC DNA]</scope>
    <source>
        <strain evidence="1 2">NIES-592</strain>
    </source>
</reference>
<accession>A0A1U7GT36</accession>
<keyword evidence="2" id="KW-1185">Reference proteome</keyword>
<dbReference type="Proteomes" id="UP000186391">
    <property type="component" value="Unassembled WGS sequence"/>
</dbReference>
<protein>
    <submittedName>
        <fullName evidence="1">Uncharacterized protein</fullName>
    </submittedName>
</protein>
<name>A0A1U7GT36_9CYAN</name>
<dbReference type="EMBL" id="MRCA01000024">
    <property type="protein sequence ID" value="OKH11048.1"/>
    <property type="molecule type" value="Genomic_DNA"/>
</dbReference>
<evidence type="ECO:0000313" key="2">
    <source>
        <dbReference type="Proteomes" id="UP000186391"/>
    </source>
</evidence>
<sequence>MVYYSTLRRSPTLGEADERVYGFAVAHGGLGAPTTDREWGLGARGPLWGWGRNPQDPAVSPLARLHTPHTPHTSHTLFLNFEF</sequence>
<organism evidence="1 2">
    <name type="scientific">Fischerella major NIES-592</name>
    <dbReference type="NCBI Taxonomy" id="210994"/>
    <lineage>
        <taxon>Bacteria</taxon>
        <taxon>Bacillati</taxon>
        <taxon>Cyanobacteriota</taxon>
        <taxon>Cyanophyceae</taxon>
        <taxon>Nostocales</taxon>
        <taxon>Hapalosiphonaceae</taxon>
        <taxon>Fischerella</taxon>
    </lineage>
</organism>
<evidence type="ECO:0000313" key="1">
    <source>
        <dbReference type="EMBL" id="OKH11048.1"/>
    </source>
</evidence>
<dbReference type="AlphaFoldDB" id="A0A1U7GT36"/>
<gene>
    <name evidence="1" type="ORF">NIES592_23060</name>
</gene>